<accession>A0ABX6TFT0</accession>
<reference evidence="2 3" key="1">
    <citation type="submission" date="2020-09" db="EMBL/GenBank/DDBJ databases">
        <title>Pedobacter sp. SW-16 isolated from soil near Yeocheon.</title>
        <authorList>
            <person name="Im H.S."/>
            <person name="Joung Y."/>
            <person name="Lee S.-S."/>
        </authorList>
    </citation>
    <scope>NUCLEOTIDE SEQUENCE [LARGE SCALE GENOMIC DNA]</scope>
    <source>
        <strain evidence="2 3">SW-16</strain>
    </source>
</reference>
<name>A0ABX6TFT0_9SPHI</name>
<sequence length="56" mass="6361">MPIFSYFTLANGRYIIRIRPIASGILVVPLEKELINTEEEKKDTDGDTNDHGQEDP</sequence>
<evidence type="ECO:0000313" key="2">
    <source>
        <dbReference type="EMBL" id="QNR84363.1"/>
    </source>
</evidence>
<proteinExistence type="predicted"/>
<feature type="region of interest" description="Disordered" evidence="1">
    <location>
        <begin position="36"/>
        <end position="56"/>
    </location>
</feature>
<dbReference type="Proteomes" id="UP000516439">
    <property type="component" value="Chromosome"/>
</dbReference>
<protein>
    <submittedName>
        <fullName evidence="2">Uncharacterized protein</fullName>
    </submittedName>
</protein>
<evidence type="ECO:0000313" key="3">
    <source>
        <dbReference type="Proteomes" id="UP000516439"/>
    </source>
</evidence>
<dbReference type="EMBL" id="CP061171">
    <property type="protein sequence ID" value="QNR84363.1"/>
    <property type="molecule type" value="Genomic_DNA"/>
</dbReference>
<organism evidence="2 3">
    <name type="scientific">Pedobacter riviphilus</name>
    <dbReference type="NCBI Taxonomy" id="2766984"/>
    <lineage>
        <taxon>Bacteria</taxon>
        <taxon>Pseudomonadati</taxon>
        <taxon>Bacteroidota</taxon>
        <taxon>Sphingobacteriia</taxon>
        <taxon>Sphingobacteriales</taxon>
        <taxon>Sphingobacteriaceae</taxon>
        <taxon>Pedobacter</taxon>
    </lineage>
</organism>
<gene>
    <name evidence="2" type="ORF">H9N25_21050</name>
</gene>
<keyword evidence="3" id="KW-1185">Reference proteome</keyword>
<evidence type="ECO:0000256" key="1">
    <source>
        <dbReference type="SAM" id="MobiDB-lite"/>
    </source>
</evidence>